<accession>A0A699ITH2</accession>
<proteinExistence type="predicted"/>
<feature type="domain" description="Reverse transcriptase" evidence="1">
    <location>
        <begin position="68"/>
        <end position="339"/>
    </location>
</feature>
<evidence type="ECO:0000259" key="1">
    <source>
        <dbReference type="PROSITE" id="PS50878"/>
    </source>
</evidence>
<comment type="caution">
    <text evidence="2">The sequence shown here is derived from an EMBL/GenBank/DDBJ whole genome shotgun (WGS) entry which is preliminary data.</text>
</comment>
<dbReference type="PROSITE" id="PS50878">
    <property type="entry name" value="RT_POL"/>
    <property type="match status" value="1"/>
</dbReference>
<dbReference type="CDD" id="cd01650">
    <property type="entry name" value="RT_nLTR_like"/>
    <property type="match status" value="1"/>
</dbReference>
<keyword evidence="2" id="KW-0418">Kinase</keyword>
<organism evidence="2">
    <name type="scientific">Tanacetum cinerariifolium</name>
    <name type="common">Dalmatian daisy</name>
    <name type="synonym">Chrysanthemum cinerariifolium</name>
    <dbReference type="NCBI Taxonomy" id="118510"/>
    <lineage>
        <taxon>Eukaryota</taxon>
        <taxon>Viridiplantae</taxon>
        <taxon>Streptophyta</taxon>
        <taxon>Embryophyta</taxon>
        <taxon>Tracheophyta</taxon>
        <taxon>Spermatophyta</taxon>
        <taxon>Magnoliopsida</taxon>
        <taxon>eudicotyledons</taxon>
        <taxon>Gunneridae</taxon>
        <taxon>Pentapetalae</taxon>
        <taxon>asterids</taxon>
        <taxon>campanulids</taxon>
        <taxon>Asterales</taxon>
        <taxon>Asteraceae</taxon>
        <taxon>Asteroideae</taxon>
        <taxon>Anthemideae</taxon>
        <taxon>Anthemidinae</taxon>
        <taxon>Tanacetum</taxon>
    </lineage>
</organism>
<dbReference type="PANTHER" id="PTHR31635:SF196">
    <property type="entry name" value="REVERSE TRANSCRIPTASE DOMAIN-CONTAINING PROTEIN-RELATED"/>
    <property type="match status" value="1"/>
</dbReference>
<gene>
    <name evidence="2" type="ORF">Tci_549978</name>
</gene>
<dbReference type="AlphaFoldDB" id="A0A699ITH2"/>
<keyword evidence="2" id="KW-0675">Receptor</keyword>
<feature type="non-terminal residue" evidence="2">
    <location>
        <position position="492"/>
    </location>
</feature>
<protein>
    <submittedName>
        <fullName evidence="2">Cysteine-rich receptor-like protein kinase</fullName>
    </submittedName>
</protein>
<dbReference type="SUPFAM" id="SSF56672">
    <property type="entry name" value="DNA/RNA polymerases"/>
    <property type="match status" value="1"/>
</dbReference>
<sequence length="492" mass="56443">YNGLLFEEGRYNYWFDWDGFDIFIIDTWSNMSILDTNAISKFIKKLRHLKLQTRLWVTNKKESATTKKAQLKGNFPKGGNSSFIALTPKMKDAKVVKDYRPISLIGSLYKIIAKILANRLVRVLGELVNEVQSAFIVNRQILDGPFILDELIHWCHTKKKETMIFKVDFEKAYDSIRWDYLDDVLNKIGFGSKWRNWIHNCLNSSKGSILVNGSPTGEFQFRKGLKQGDPLSLFMFLSIMESLRLSFQNLVNEGFGSSNEFTKSKLVGIFVEDEIVSRAASKMGCCNLMTHFLYLGVKVGGLMSRIKSWDEIEAKLHSFLSKWKMKTLSVENFFIGADVKEKKMSWFKCSRVLASKDKGGFIRAVHGNSEGIETHSRVSYSSTWLSIVNEVNKMRNKDLLKTLCLLNYALMKRHDYDITVFFTKRGITIMMVNTRTDADLLAAVQNALQTLLPQIRAEIREEFRTSFGPSDSGGNPSPVTIHTWLERFNKQK</sequence>
<dbReference type="EMBL" id="BKCJ010322600">
    <property type="protein sequence ID" value="GEZ78005.1"/>
    <property type="molecule type" value="Genomic_DNA"/>
</dbReference>
<dbReference type="InterPro" id="IPR043502">
    <property type="entry name" value="DNA/RNA_pol_sf"/>
</dbReference>
<reference evidence="2" key="1">
    <citation type="journal article" date="2019" name="Sci. Rep.">
        <title>Draft genome of Tanacetum cinerariifolium, the natural source of mosquito coil.</title>
        <authorList>
            <person name="Yamashiro T."/>
            <person name="Shiraishi A."/>
            <person name="Satake H."/>
            <person name="Nakayama K."/>
        </authorList>
    </citation>
    <scope>NUCLEOTIDE SEQUENCE</scope>
</reference>
<name>A0A699ITH2_TANCI</name>
<evidence type="ECO:0000313" key="2">
    <source>
        <dbReference type="EMBL" id="GEZ78005.1"/>
    </source>
</evidence>
<dbReference type="Pfam" id="PF00078">
    <property type="entry name" value="RVT_1"/>
    <property type="match status" value="1"/>
</dbReference>
<keyword evidence="2" id="KW-0808">Transferase</keyword>
<dbReference type="InterPro" id="IPR000477">
    <property type="entry name" value="RT_dom"/>
</dbReference>
<feature type="non-terminal residue" evidence="2">
    <location>
        <position position="1"/>
    </location>
</feature>
<dbReference type="GO" id="GO:0016301">
    <property type="term" value="F:kinase activity"/>
    <property type="evidence" value="ECO:0007669"/>
    <property type="project" value="UniProtKB-KW"/>
</dbReference>
<dbReference type="PANTHER" id="PTHR31635">
    <property type="entry name" value="REVERSE TRANSCRIPTASE DOMAIN-CONTAINING PROTEIN-RELATED"/>
    <property type="match status" value="1"/>
</dbReference>